<reference evidence="2 3" key="1">
    <citation type="submission" date="2014-04" db="EMBL/GenBank/DDBJ databases">
        <authorList>
            <consortium name="DOE Joint Genome Institute"/>
            <person name="Kuo A."/>
            <person name="Kohler A."/>
            <person name="Nagy L.G."/>
            <person name="Floudas D."/>
            <person name="Copeland A."/>
            <person name="Barry K.W."/>
            <person name="Cichocki N."/>
            <person name="Veneault-Fourrey C."/>
            <person name="LaButti K."/>
            <person name="Lindquist E.A."/>
            <person name="Lipzen A."/>
            <person name="Lundell T."/>
            <person name="Morin E."/>
            <person name="Murat C."/>
            <person name="Sun H."/>
            <person name="Tunlid A."/>
            <person name="Henrissat B."/>
            <person name="Grigoriev I.V."/>
            <person name="Hibbett D.S."/>
            <person name="Martin F."/>
            <person name="Nordberg H.P."/>
            <person name="Cantor M.N."/>
            <person name="Hua S.X."/>
        </authorList>
    </citation>
    <scope>NUCLEOTIDE SEQUENCE [LARGE SCALE GENOMIC DNA]</scope>
    <source>
        <strain evidence="2 3">Foug A</strain>
    </source>
</reference>
<dbReference type="EMBL" id="KN822015">
    <property type="protein sequence ID" value="KIM66945.1"/>
    <property type="molecule type" value="Genomic_DNA"/>
</dbReference>
<gene>
    <name evidence="2" type="ORF">SCLCIDRAFT_1211031</name>
</gene>
<dbReference type="InParanoid" id="A0A0C3E290"/>
<dbReference type="Proteomes" id="UP000053989">
    <property type="component" value="Unassembled WGS sequence"/>
</dbReference>
<sequence>MDVPSVENNSKQTEECQNSQRESETAGLALRPIWSLRKRIDILNKLAAEYEMKGGAPMGGLWMKSRRVQSTKRF</sequence>
<dbReference type="AlphaFoldDB" id="A0A0C3E290"/>
<reference evidence="3" key="2">
    <citation type="submission" date="2015-01" db="EMBL/GenBank/DDBJ databases">
        <title>Evolutionary Origins and Diversification of the Mycorrhizal Mutualists.</title>
        <authorList>
            <consortium name="DOE Joint Genome Institute"/>
            <consortium name="Mycorrhizal Genomics Consortium"/>
            <person name="Kohler A."/>
            <person name="Kuo A."/>
            <person name="Nagy L.G."/>
            <person name="Floudas D."/>
            <person name="Copeland A."/>
            <person name="Barry K.W."/>
            <person name="Cichocki N."/>
            <person name="Veneault-Fourrey C."/>
            <person name="LaButti K."/>
            <person name="Lindquist E.A."/>
            <person name="Lipzen A."/>
            <person name="Lundell T."/>
            <person name="Morin E."/>
            <person name="Murat C."/>
            <person name="Riley R."/>
            <person name="Ohm R."/>
            <person name="Sun H."/>
            <person name="Tunlid A."/>
            <person name="Henrissat B."/>
            <person name="Grigoriev I.V."/>
            <person name="Hibbett D.S."/>
            <person name="Martin F."/>
        </authorList>
    </citation>
    <scope>NUCLEOTIDE SEQUENCE [LARGE SCALE GENOMIC DNA]</scope>
    <source>
        <strain evidence="3">Foug A</strain>
    </source>
</reference>
<proteinExistence type="predicted"/>
<accession>A0A0C3E290</accession>
<name>A0A0C3E290_9AGAM</name>
<organism evidence="2 3">
    <name type="scientific">Scleroderma citrinum Foug A</name>
    <dbReference type="NCBI Taxonomy" id="1036808"/>
    <lineage>
        <taxon>Eukaryota</taxon>
        <taxon>Fungi</taxon>
        <taxon>Dikarya</taxon>
        <taxon>Basidiomycota</taxon>
        <taxon>Agaricomycotina</taxon>
        <taxon>Agaricomycetes</taxon>
        <taxon>Agaricomycetidae</taxon>
        <taxon>Boletales</taxon>
        <taxon>Sclerodermatineae</taxon>
        <taxon>Sclerodermataceae</taxon>
        <taxon>Scleroderma</taxon>
    </lineage>
</organism>
<feature type="region of interest" description="Disordered" evidence="1">
    <location>
        <begin position="1"/>
        <end position="25"/>
    </location>
</feature>
<feature type="compositionally biased region" description="Polar residues" evidence="1">
    <location>
        <begin position="1"/>
        <end position="20"/>
    </location>
</feature>
<evidence type="ECO:0000256" key="1">
    <source>
        <dbReference type="SAM" id="MobiDB-lite"/>
    </source>
</evidence>
<keyword evidence="3" id="KW-1185">Reference proteome</keyword>
<dbReference type="HOGENOM" id="CLU_2689237_0_0_1"/>
<evidence type="ECO:0000313" key="3">
    <source>
        <dbReference type="Proteomes" id="UP000053989"/>
    </source>
</evidence>
<protein>
    <submittedName>
        <fullName evidence="2">Uncharacterized protein</fullName>
    </submittedName>
</protein>
<evidence type="ECO:0000313" key="2">
    <source>
        <dbReference type="EMBL" id="KIM66945.1"/>
    </source>
</evidence>